<feature type="compositionally biased region" description="Low complexity" evidence="1">
    <location>
        <begin position="613"/>
        <end position="623"/>
    </location>
</feature>
<dbReference type="EMBL" id="CM035423">
    <property type="protein sequence ID" value="KAH7365326.1"/>
    <property type="molecule type" value="Genomic_DNA"/>
</dbReference>
<dbReference type="Proteomes" id="UP000825935">
    <property type="component" value="Chromosome 18"/>
</dbReference>
<evidence type="ECO:0000259" key="2">
    <source>
        <dbReference type="Pfam" id="PF04937"/>
    </source>
</evidence>
<sequence length="637" mass="72010">MGRVKCVEWEYVSQVKALGKGQYTCKCKFCPHEWDGGPAHIRAHLLGLIGYGVVACKGVPKEIKDRVHKMHLQAKAGSSSASAIRDRDTSGDAFIDNIDDSIPAGGSSMGSGESIDVQECDVPCNKHKASMSMGQLNAAMKNHERKHARIALRRFFYAEDIPHWKVRSPYFLDMVRAIGRVGSSFVPPTYAELRKSELSEEVKQVDCDLMGVPEQWVKYGCTIVSDGWSDTRNRPIINFMAISIHGAVFLKSVDTSGHVKSGEFIFQHLKKVILDVGPTNVVQVCMDNAANCIREKEWPTIMFTRCACHCLDFLFEDIGKIVWVANRISQASKVVNYVTRKSSVLAIFRSHSSKDLLKPCATRFAYYFIMLTNLLDERCMQGLRKLLIDDTYMQMKVSKTQVANDVHDIVFPSLLWNECKVIVKICTPILKILRLVDREGATMGLIYELTDRMIEQLGSMHDIDQARMKDVMDLCIDRWNMFHTPLHAVDYLLHPIWRGKNQHADLEFDMYKRGIGMFGRVIAKDESRMQEGVKWWETFGASTPMLQSLALKVLSQGSCASPCERNWNGGYERMEVTLDMLANEKDDERLLAIQELVESVADENGMPFTDEQPSTSLPSTSTTLDEDEDEDESLDEP</sequence>
<dbReference type="SUPFAM" id="SSF53098">
    <property type="entry name" value="Ribonuclease H-like"/>
    <property type="match status" value="1"/>
</dbReference>
<feature type="region of interest" description="Disordered" evidence="1">
    <location>
        <begin position="601"/>
        <end position="637"/>
    </location>
</feature>
<evidence type="ECO:0000313" key="3">
    <source>
        <dbReference type="EMBL" id="KAH7365326.1"/>
    </source>
</evidence>
<gene>
    <name evidence="3" type="ORF">KP509_18G021000</name>
</gene>
<dbReference type="InterPro" id="IPR007021">
    <property type="entry name" value="DUF659"/>
</dbReference>
<keyword evidence="4" id="KW-1185">Reference proteome</keyword>
<feature type="compositionally biased region" description="Acidic residues" evidence="1">
    <location>
        <begin position="624"/>
        <end position="637"/>
    </location>
</feature>
<accession>A0A8T2SPN0</accession>
<evidence type="ECO:0000256" key="1">
    <source>
        <dbReference type="SAM" id="MobiDB-lite"/>
    </source>
</evidence>
<evidence type="ECO:0000313" key="4">
    <source>
        <dbReference type="Proteomes" id="UP000825935"/>
    </source>
</evidence>
<reference evidence="3" key="1">
    <citation type="submission" date="2021-08" db="EMBL/GenBank/DDBJ databases">
        <title>WGS assembly of Ceratopteris richardii.</title>
        <authorList>
            <person name="Marchant D.B."/>
            <person name="Chen G."/>
            <person name="Jenkins J."/>
            <person name="Shu S."/>
            <person name="Leebens-Mack J."/>
            <person name="Grimwood J."/>
            <person name="Schmutz J."/>
            <person name="Soltis P."/>
            <person name="Soltis D."/>
            <person name="Chen Z.-H."/>
        </authorList>
    </citation>
    <scope>NUCLEOTIDE SEQUENCE</scope>
    <source>
        <strain evidence="3">Whitten #5841</strain>
        <tissue evidence="3">Leaf</tissue>
    </source>
</reference>
<dbReference type="OMA" id="CIREKEW"/>
<comment type="caution">
    <text evidence="3">The sequence shown here is derived from an EMBL/GenBank/DDBJ whole genome shotgun (WGS) entry which is preliminary data.</text>
</comment>
<protein>
    <recommendedName>
        <fullName evidence="2">DUF659 domain-containing protein</fullName>
    </recommendedName>
</protein>
<organism evidence="3 4">
    <name type="scientific">Ceratopteris richardii</name>
    <name type="common">Triangle waterfern</name>
    <dbReference type="NCBI Taxonomy" id="49495"/>
    <lineage>
        <taxon>Eukaryota</taxon>
        <taxon>Viridiplantae</taxon>
        <taxon>Streptophyta</taxon>
        <taxon>Embryophyta</taxon>
        <taxon>Tracheophyta</taxon>
        <taxon>Polypodiopsida</taxon>
        <taxon>Polypodiidae</taxon>
        <taxon>Polypodiales</taxon>
        <taxon>Pteridineae</taxon>
        <taxon>Pteridaceae</taxon>
        <taxon>Parkerioideae</taxon>
        <taxon>Ceratopteris</taxon>
    </lineage>
</organism>
<dbReference type="Pfam" id="PF04937">
    <property type="entry name" value="DUF659"/>
    <property type="match status" value="1"/>
</dbReference>
<feature type="domain" description="DUF659" evidence="2">
    <location>
        <begin position="188"/>
        <end position="334"/>
    </location>
</feature>
<dbReference type="InterPro" id="IPR012337">
    <property type="entry name" value="RNaseH-like_sf"/>
</dbReference>
<dbReference type="AlphaFoldDB" id="A0A8T2SPN0"/>
<proteinExistence type="predicted"/>
<dbReference type="OrthoDB" id="4951847at2759"/>
<dbReference type="PANTHER" id="PTHR32166:SF123">
    <property type="entry name" value="BED-TYPE DOMAIN-CONTAINING PROTEIN"/>
    <property type="match status" value="1"/>
</dbReference>
<dbReference type="PANTHER" id="PTHR32166">
    <property type="entry name" value="OSJNBA0013A04.12 PROTEIN"/>
    <property type="match status" value="1"/>
</dbReference>
<name>A0A8T2SPN0_CERRI</name>